<feature type="region of interest" description="Disordered" evidence="1">
    <location>
        <begin position="534"/>
        <end position="564"/>
    </location>
</feature>
<feature type="region of interest" description="Disordered" evidence="1">
    <location>
        <begin position="113"/>
        <end position="224"/>
    </location>
</feature>
<keyword evidence="4" id="KW-1185">Reference proteome</keyword>
<feature type="compositionally biased region" description="Basic and acidic residues" evidence="1">
    <location>
        <begin position="215"/>
        <end position="224"/>
    </location>
</feature>
<sequence>MRREMEFLYTRNIQVLNEANQQQSTRPGKSSPVQVEPEKDLDNYKEKQKQAMHKLEQQLKKQDKKWAARLEDVKDQHKLEKNKLLNELNRMQITVAEHQDHNHRLRQDLSQKLQEKEQTIKSQREQLQRKASSPPAKIIETQVLHTSAAPEPKQRRVVLEEPPSAPVLDPIQELSDEDRESSVSEARPVKKIQVPPPPQKKKRTALKALRKNPNLRREMRPEVEKNVMRKLQSYGVKPNQSGLKLREMESILVKVRAERKRESQELPDYWSYRQEISDTVHEKLGVPKKNHDQKNKKLMQVLQIHPRSNSLPSRAPNVVSVSSERLSKTPQAAPRSKSMAPKTSTPKDKTPWMSNSSMTPPFSSDEESEDEETDSEEAHQLDQRNKVSLVQNRSVLTKQASVTSINSLQSRAPSAGVTKMDSEDEDDWSEVSELQEIDPKELPTFKDQNGNVEKKSVGKENKIVEISKKIEKQFTERLGKKPAGGISILAERKDEVQELSCTDLDESNEWVSSLEEKVSKPVYTSVPLRRSLDSASTSVWGTSTGKGPKSSQSQGLTEAKQRWSQGYSGGRGHVCAYAAAAGHISPVHSALAQATVHFIPMRVRTPPKNPVMTAQTARALQACKANMEGYSLQSETPVVSDTQSFHRLE</sequence>
<dbReference type="AlphaFoldDB" id="A0AAV2LD15"/>
<gene>
    <name evidence="3" type="ORF">KC01_LOCUS26713</name>
</gene>
<evidence type="ECO:0000259" key="2">
    <source>
        <dbReference type="Pfam" id="PF25977"/>
    </source>
</evidence>
<feature type="compositionally biased region" description="Polar residues" evidence="1">
    <location>
        <begin position="18"/>
        <end position="33"/>
    </location>
</feature>
<feature type="compositionally biased region" description="Polar residues" evidence="1">
    <location>
        <begin position="319"/>
        <end position="330"/>
    </location>
</feature>
<feature type="compositionally biased region" description="Basic and acidic residues" evidence="1">
    <location>
        <begin position="36"/>
        <end position="49"/>
    </location>
</feature>
<feature type="compositionally biased region" description="Basic and acidic residues" evidence="1">
    <location>
        <begin position="281"/>
        <end position="295"/>
    </location>
</feature>
<feature type="domain" description="Cilium assembly protein DZIP1" evidence="2">
    <location>
        <begin position="215"/>
        <end position="284"/>
    </location>
</feature>
<feature type="region of interest" description="Disordered" evidence="1">
    <location>
        <begin position="404"/>
        <end position="425"/>
    </location>
</feature>
<feature type="compositionally biased region" description="Acidic residues" evidence="1">
    <location>
        <begin position="364"/>
        <end position="375"/>
    </location>
</feature>
<protein>
    <recommendedName>
        <fullName evidence="2">Cilium assembly protein DZIP1 domain-containing protein</fullName>
    </recommendedName>
</protein>
<feature type="region of interest" description="Disordered" evidence="1">
    <location>
        <begin position="281"/>
        <end position="392"/>
    </location>
</feature>
<accession>A0AAV2LD15</accession>
<feature type="compositionally biased region" description="Basic and acidic residues" evidence="1">
    <location>
        <begin position="376"/>
        <end position="385"/>
    </location>
</feature>
<dbReference type="Pfam" id="PF25977">
    <property type="entry name" value="DZIP1"/>
    <property type="match status" value="1"/>
</dbReference>
<feature type="region of interest" description="Disordered" evidence="1">
    <location>
        <begin position="18"/>
        <end position="49"/>
    </location>
</feature>
<dbReference type="Proteomes" id="UP001497482">
    <property type="component" value="Chromosome 22"/>
</dbReference>
<dbReference type="EMBL" id="OZ035844">
    <property type="protein sequence ID" value="CAL1598309.1"/>
    <property type="molecule type" value="Genomic_DNA"/>
</dbReference>
<dbReference type="InterPro" id="IPR058883">
    <property type="entry name" value="DZIP1_dom"/>
</dbReference>
<feature type="compositionally biased region" description="Polar residues" evidence="1">
    <location>
        <begin position="352"/>
        <end position="362"/>
    </location>
</feature>
<evidence type="ECO:0000256" key="1">
    <source>
        <dbReference type="SAM" id="MobiDB-lite"/>
    </source>
</evidence>
<feature type="compositionally biased region" description="Basic and acidic residues" evidence="1">
    <location>
        <begin position="113"/>
        <end position="128"/>
    </location>
</feature>
<name>A0AAV2LD15_KNICA</name>
<evidence type="ECO:0000313" key="4">
    <source>
        <dbReference type="Proteomes" id="UP001497482"/>
    </source>
</evidence>
<evidence type="ECO:0000313" key="3">
    <source>
        <dbReference type="EMBL" id="CAL1598309.1"/>
    </source>
</evidence>
<reference evidence="3 4" key="1">
    <citation type="submission" date="2024-04" db="EMBL/GenBank/DDBJ databases">
        <authorList>
            <person name="Waldvogel A.-M."/>
            <person name="Schoenle A."/>
        </authorList>
    </citation>
    <scope>NUCLEOTIDE SEQUENCE [LARGE SCALE GENOMIC DNA]</scope>
</reference>
<organism evidence="3 4">
    <name type="scientific">Knipowitschia caucasica</name>
    <name type="common">Caucasian dwarf goby</name>
    <name type="synonym">Pomatoschistus caucasicus</name>
    <dbReference type="NCBI Taxonomy" id="637954"/>
    <lineage>
        <taxon>Eukaryota</taxon>
        <taxon>Metazoa</taxon>
        <taxon>Chordata</taxon>
        <taxon>Craniata</taxon>
        <taxon>Vertebrata</taxon>
        <taxon>Euteleostomi</taxon>
        <taxon>Actinopterygii</taxon>
        <taxon>Neopterygii</taxon>
        <taxon>Teleostei</taxon>
        <taxon>Neoteleostei</taxon>
        <taxon>Acanthomorphata</taxon>
        <taxon>Gobiaria</taxon>
        <taxon>Gobiiformes</taxon>
        <taxon>Gobioidei</taxon>
        <taxon>Gobiidae</taxon>
        <taxon>Gobiinae</taxon>
        <taxon>Knipowitschia</taxon>
    </lineage>
</organism>
<proteinExistence type="predicted"/>
<feature type="compositionally biased region" description="Basic residues" evidence="1">
    <location>
        <begin position="199"/>
        <end position="214"/>
    </location>
</feature>